<dbReference type="Proteomes" id="UP001501666">
    <property type="component" value="Unassembled WGS sequence"/>
</dbReference>
<reference evidence="3" key="1">
    <citation type="journal article" date="2019" name="Int. J. Syst. Evol. Microbiol.">
        <title>The Global Catalogue of Microorganisms (GCM) 10K type strain sequencing project: providing services to taxonomists for standard genome sequencing and annotation.</title>
        <authorList>
            <consortium name="The Broad Institute Genomics Platform"/>
            <consortium name="The Broad Institute Genome Sequencing Center for Infectious Disease"/>
            <person name="Wu L."/>
            <person name="Ma J."/>
        </authorList>
    </citation>
    <scope>NUCLEOTIDE SEQUENCE [LARGE SCALE GENOMIC DNA]</scope>
    <source>
        <strain evidence="3">JCM 6835</strain>
    </source>
</reference>
<evidence type="ECO:0000313" key="3">
    <source>
        <dbReference type="Proteomes" id="UP001501666"/>
    </source>
</evidence>
<evidence type="ECO:0008006" key="4">
    <source>
        <dbReference type="Google" id="ProtNLM"/>
    </source>
</evidence>
<proteinExistence type="predicted"/>
<accession>A0ABP6FPK2</accession>
<feature type="region of interest" description="Disordered" evidence="1">
    <location>
        <begin position="1"/>
        <end position="22"/>
    </location>
</feature>
<comment type="caution">
    <text evidence="2">The sequence shown here is derived from an EMBL/GenBank/DDBJ whole genome shotgun (WGS) entry which is preliminary data.</text>
</comment>
<dbReference type="EMBL" id="BAAATE010000044">
    <property type="protein sequence ID" value="GAA2696531.1"/>
    <property type="molecule type" value="Genomic_DNA"/>
</dbReference>
<gene>
    <name evidence="2" type="ORF">GCM10010412_090570</name>
</gene>
<evidence type="ECO:0000256" key="1">
    <source>
        <dbReference type="SAM" id="MobiDB-lite"/>
    </source>
</evidence>
<evidence type="ECO:0000313" key="2">
    <source>
        <dbReference type="EMBL" id="GAA2696531.1"/>
    </source>
</evidence>
<keyword evidence="3" id="KW-1185">Reference proteome</keyword>
<sequence>MQPSPAPNSGTVLGVNPGRTAPAPARLFAPLRQTIESINQTFKGQLDLERHRGRTPAGVIIRCRPGSSR</sequence>
<protein>
    <recommendedName>
        <fullName evidence="4">Transposase</fullName>
    </recommendedName>
</protein>
<organism evidence="2 3">
    <name type="scientific">Nonomuraea recticatena</name>
    <dbReference type="NCBI Taxonomy" id="46178"/>
    <lineage>
        <taxon>Bacteria</taxon>
        <taxon>Bacillati</taxon>
        <taxon>Actinomycetota</taxon>
        <taxon>Actinomycetes</taxon>
        <taxon>Streptosporangiales</taxon>
        <taxon>Streptosporangiaceae</taxon>
        <taxon>Nonomuraea</taxon>
    </lineage>
</organism>
<name>A0ABP6FPK2_9ACTN</name>